<evidence type="ECO:0000256" key="1">
    <source>
        <dbReference type="ARBA" id="ARBA00003134"/>
    </source>
</evidence>
<accession>A0ABZ2LP40</accession>
<dbReference type="RefSeq" id="WP_394822290.1">
    <property type="nucleotide sequence ID" value="NZ_CP089984.1"/>
</dbReference>
<name>A0ABZ2LP40_9BACT</name>
<evidence type="ECO:0000256" key="3">
    <source>
        <dbReference type="ARBA" id="ARBA00022730"/>
    </source>
</evidence>
<dbReference type="PANTHER" id="PTHR33398">
    <property type="entry name" value="30S RIBOSOMAL PROTEIN S20"/>
    <property type="match status" value="1"/>
</dbReference>
<organism evidence="9 10">
    <name type="scientific">Pendulispora albinea</name>
    <dbReference type="NCBI Taxonomy" id="2741071"/>
    <lineage>
        <taxon>Bacteria</taxon>
        <taxon>Pseudomonadati</taxon>
        <taxon>Myxococcota</taxon>
        <taxon>Myxococcia</taxon>
        <taxon>Myxococcales</taxon>
        <taxon>Sorangiineae</taxon>
        <taxon>Pendulisporaceae</taxon>
        <taxon>Pendulispora</taxon>
    </lineage>
</organism>
<evidence type="ECO:0000256" key="8">
    <source>
        <dbReference type="HAMAP-Rule" id="MF_00500"/>
    </source>
</evidence>
<dbReference type="EMBL" id="CP089984">
    <property type="protein sequence ID" value="WXB12669.1"/>
    <property type="molecule type" value="Genomic_DNA"/>
</dbReference>
<evidence type="ECO:0000313" key="10">
    <source>
        <dbReference type="Proteomes" id="UP001370348"/>
    </source>
</evidence>
<protein>
    <recommendedName>
        <fullName evidence="7 8">Small ribosomal subunit protein bS20</fullName>
    </recommendedName>
</protein>
<dbReference type="PANTHER" id="PTHR33398:SF1">
    <property type="entry name" value="SMALL RIBOSOMAL SUBUNIT PROTEIN BS20C"/>
    <property type="match status" value="1"/>
</dbReference>
<dbReference type="Pfam" id="PF01649">
    <property type="entry name" value="Ribosomal_S20p"/>
    <property type="match status" value="1"/>
</dbReference>
<comment type="similarity">
    <text evidence="2 8">Belongs to the bacterial ribosomal protein bS20 family.</text>
</comment>
<evidence type="ECO:0000256" key="2">
    <source>
        <dbReference type="ARBA" id="ARBA00007634"/>
    </source>
</evidence>
<keyword evidence="6 8" id="KW-0687">Ribonucleoprotein</keyword>
<dbReference type="HAMAP" id="MF_00500">
    <property type="entry name" value="Ribosomal_bS20"/>
    <property type="match status" value="1"/>
</dbReference>
<keyword evidence="10" id="KW-1185">Reference proteome</keyword>
<evidence type="ECO:0000256" key="6">
    <source>
        <dbReference type="ARBA" id="ARBA00023274"/>
    </source>
</evidence>
<evidence type="ECO:0000256" key="4">
    <source>
        <dbReference type="ARBA" id="ARBA00022884"/>
    </source>
</evidence>
<dbReference type="SUPFAM" id="SSF46992">
    <property type="entry name" value="Ribosomal protein S20"/>
    <property type="match status" value="1"/>
</dbReference>
<dbReference type="InterPro" id="IPR002583">
    <property type="entry name" value="Ribosomal_bS20"/>
</dbReference>
<evidence type="ECO:0000256" key="5">
    <source>
        <dbReference type="ARBA" id="ARBA00022980"/>
    </source>
</evidence>
<dbReference type="Proteomes" id="UP001370348">
    <property type="component" value="Chromosome"/>
</dbReference>
<dbReference type="Gene3D" id="1.20.58.110">
    <property type="entry name" value="Ribosomal protein S20"/>
    <property type="match status" value="1"/>
</dbReference>
<keyword evidence="4 8" id="KW-0694">RNA-binding</keyword>
<dbReference type="NCBIfam" id="TIGR00029">
    <property type="entry name" value="S20"/>
    <property type="match status" value="1"/>
</dbReference>
<evidence type="ECO:0000256" key="7">
    <source>
        <dbReference type="ARBA" id="ARBA00035136"/>
    </source>
</evidence>
<keyword evidence="3 8" id="KW-0699">rRNA-binding</keyword>
<sequence>MRRTPAKWGAWTAQAHDDRLTRVLLSIECAARQQTFLSVGARSIHLWFLEGIIVANHPSAEKRNRQRIKRTNRNRAVKSAVRTLVKRVRTEIGAKNQEGAKTALAQAIQALDKAAGKRVYHFKAASRTVARLSAAVHKLTAG</sequence>
<dbReference type="InterPro" id="IPR036510">
    <property type="entry name" value="Ribosomal_bS20_sf"/>
</dbReference>
<comment type="function">
    <text evidence="1 8">Binds directly to 16S ribosomal RNA.</text>
</comment>
<dbReference type="GO" id="GO:0005840">
    <property type="term" value="C:ribosome"/>
    <property type="evidence" value="ECO:0007669"/>
    <property type="project" value="UniProtKB-KW"/>
</dbReference>
<evidence type="ECO:0000313" key="9">
    <source>
        <dbReference type="EMBL" id="WXB12669.1"/>
    </source>
</evidence>
<keyword evidence="5 8" id="KW-0689">Ribosomal protein</keyword>
<gene>
    <name evidence="8 9" type="primary">rpsT</name>
    <name evidence="9" type="ORF">LZC94_33070</name>
</gene>
<reference evidence="9 10" key="1">
    <citation type="submission" date="2021-12" db="EMBL/GenBank/DDBJ databases">
        <title>Discovery of the Pendulisporaceae a myxobacterial family with distinct sporulation behavior and unique specialized metabolism.</title>
        <authorList>
            <person name="Garcia R."/>
            <person name="Popoff A."/>
            <person name="Bader C.D."/>
            <person name="Loehr J."/>
            <person name="Walesch S."/>
            <person name="Walt C."/>
            <person name="Boldt J."/>
            <person name="Bunk B."/>
            <person name="Haeckl F.J.F.P.J."/>
            <person name="Gunesch A.P."/>
            <person name="Birkelbach J."/>
            <person name="Nuebel U."/>
            <person name="Pietschmann T."/>
            <person name="Bach T."/>
            <person name="Mueller R."/>
        </authorList>
    </citation>
    <scope>NUCLEOTIDE SEQUENCE [LARGE SCALE GENOMIC DNA]</scope>
    <source>
        <strain evidence="9 10">MSr11954</strain>
    </source>
</reference>
<proteinExistence type="inferred from homology"/>